<evidence type="ECO:0000256" key="4">
    <source>
        <dbReference type="ARBA" id="ARBA00022989"/>
    </source>
</evidence>
<dbReference type="InterPro" id="IPR050250">
    <property type="entry name" value="Macrolide_Exporter_MacB"/>
</dbReference>
<feature type="transmembrane region" description="Helical" evidence="7">
    <location>
        <begin position="742"/>
        <end position="770"/>
    </location>
</feature>
<comment type="subcellular location">
    <subcellularLocation>
        <location evidence="1">Cell membrane</location>
        <topology evidence="1">Multi-pass membrane protein</topology>
    </subcellularLocation>
</comment>
<evidence type="ECO:0000256" key="2">
    <source>
        <dbReference type="ARBA" id="ARBA00022475"/>
    </source>
</evidence>
<evidence type="ECO:0000256" key="3">
    <source>
        <dbReference type="ARBA" id="ARBA00022692"/>
    </source>
</evidence>
<evidence type="ECO:0000256" key="6">
    <source>
        <dbReference type="ARBA" id="ARBA00038076"/>
    </source>
</evidence>
<dbReference type="EMBL" id="BAAANN010000022">
    <property type="protein sequence ID" value="GAA1971599.1"/>
    <property type="molecule type" value="Genomic_DNA"/>
</dbReference>
<accession>A0ABN2RN32</accession>
<evidence type="ECO:0000259" key="9">
    <source>
        <dbReference type="Pfam" id="PF12704"/>
    </source>
</evidence>
<feature type="domain" description="ABC3 transporter permease C-terminal" evidence="8">
    <location>
        <begin position="252"/>
        <end position="368"/>
    </location>
</feature>
<proteinExistence type="inferred from homology"/>
<gene>
    <name evidence="10" type="ORF">GCM10009754_52350</name>
</gene>
<feature type="transmembrane region" description="Helical" evidence="7">
    <location>
        <begin position="248"/>
        <end position="273"/>
    </location>
</feature>
<dbReference type="Pfam" id="PF02687">
    <property type="entry name" value="FtsX"/>
    <property type="match status" value="2"/>
</dbReference>
<dbReference type="Pfam" id="PF12704">
    <property type="entry name" value="MacB_PCD"/>
    <property type="match status" value="2"/>
</dbReference>
<keyword evidence="4 7" id="KW-1133">Transmembrane helix</keyword>
<evidence type="ECO:0000256" key="7">
    <source>
        <dbReference type="SAM" id="Phobius"/>
    </source>
</evidence>
<evidence type="ECO:0000313" key="10">
    <source>
        <dbReference type="EMBL" id="GAA1971599.1"/>
    </source>
</evidence>
<feature type="transmembrane region" description="Helical" evidence="7">
    <location>
        <begin position="382"/>
        <end position="403"/>
    </location>
</feature>
<sequence>MLKALLRDLAVHKGRAVLTLLAIALGVAATVASMVVSDSVAATLSERPTRSDAGVVVAGRGAPVDEQARTGLGALPGVTAATGVRAGRAGLIGTDGKLVTAPDKAGTGFDGTGRFSLVNGRIPAHNGEIALESTAAKKAGLSAGATARVLLNGETARLPVVGVYDYRPVGPASGPITDPVPAVAFDGATAATLFGGYERVELTTNGDPLAIADAARRAVPGAAAVSGAELSAAAKDEVEGTASDLREMLLPFAAIALLVGMFVISNTFTVLGAQRVRQFALLRAVGARRGQLRRSILAEAAVLGLAGGTLGTAIGAGLGPLVLSVMRPDEETSYTVTPLAILTGYAAAVVVTVLAAGGAARRAAAAPPVAALRIDPVVPGRVLLNRSLTGAGLIVASIVTVIVTGDPGAGNTIRIIGLCGAVVGVIGVVLVAPALVAPVLAPVRAVVTRFGGPSARIGVRGAGRDPRRTASTATAITVGLALIGAFGTISASLSGLIGSTTKANIPVSTTVLQPAAGGGSALAPSDLDSVKRIPGVDFAAGSRDSLAVVRYPGGETQRKSAAIEPEALGTVLTPKITAGSADVRRGVMISQNEADLLGVKLGDPLTLTIEPAPPISTVVTGVYAATEFSASLYYDVALAPPAVRDHLTAIYATGHDPAAVKRALAGAFGQRPDVGVTDRDGVVAQNVETQAIGFSMLYAMVAVAIVIAVLGVTTTLALSVMERTREIGVLRAIGARRRLVRATILAESVVISVFGALLGVVSGAAVGTVLQRAMFGQPLSAAVIPFDVIGIALAGVVAAALAAALWPAQRAASADPLAAVNAA</sequence>
<protein>
    <submittedName>
        <fullName evidence="10">ABC transporter permease</fullName>
    </submittedName>
</protein>
<feature type="domain" description="MacB-like periplasmic core" evidence="9">
    <location>
        <begin position="469"/>
        <end position="664"/>
    </location>
</feature>
<feature type="transmembrane region" description="Helical" evidence="7">
    <location>
        <begin position="339"/>
        <end position="361"/>
    </location>
</feature>
<keyword evidence="5 7" id="KW-0472">Membrane</keyword>
<dbReference type="InterPro" id="IPR003838">
    <property type="entry name" value="ABC3_permease_C"/>
</dbReference>
<comment type="similarity">
    <text evidence="6">Belongs to the ABC-4 integral membrane protein family.</text>
</comment>
<evidence type="ECO:0000313" key="11">
    <source>
        <dbReference type="Proteomes" id="UP001501116"/>
    </source>
</evidence>
<dbReference type="Proteomes" id="UP001501116">
    <property type="component" value="Unassembled WGS sequence"/>
</dbReference>
<comment type="caution">
    <text evidence="10">The sequence shown here is derived from an EMBL/GenBank/DDBJ whole genome shotgun (WGS) entry which is preliminary data.</text>
</comment>
<organism evidence="10 11">
    <name type="scientific">Amycolatopsis minnesotensis</name>
    <dbReference type="NCBI Taxonomy" id="337894"/>
    <lineage>
        <taxon>Bacteria</taxon>
        <taxon>Bacillati</taxon>
        <taxon>Actinomycetota</taxon>
        <taxon>Actinomycetes</taxon>
        <taxon>Pseudonocardiales</taxon>
        <taxon>Pseudonocardiaceae</taxon>
        <taxon>Amycolatopsis</taxon>
    </lineage>
</organism>
<feature type="domain" description="MacB-like periplasmic core" evidence="9">
    <location>
        <begin position="17"/>
        <end position="170"/>
    </location>
</feature>
<evidence type="ECO:0000256" key="5">
    <source>
        <dbReference type="ARBA" id="ARBA00023136"/>
    </source>
</evidence>
<feature type="transmembrane region" description="Helical" evidence="7">
    <location>
        <begin position="415"/>
        <end position="440"/>
    </location>
</feature>
<dbReference type="PANTHER" id="PTHR30572">
    <property type="entry name" value="MEMBRANE COMPONENT OF TRANSPORTER-RELATED"/>
    <property type="match status" value="1"/>
</dbReference>
<feature type="domain" description="ABC3 transporter permease C-terminal" evidence="8">
    <location>
        <begin position="699"/>
        <end position="815"/>
    </location>
</feature>
<keyword evidence="11" id="KW-1185">Reference proteome</keyword>
<feature type="transmembrane region" description="Helical" evidence="7">
    <location>
        <begin position="696"/>
        <end position="721"/>
    </location>
</feature>
<evidence type="ECO:0000259" key="8">
    <source>
        <dbReference type="Pfam" id="PF02687"/>
    </source>
</evidence>
<name>A0ABN2RN32_9PSEU</name>
<dbReference type="InterPro" id="IPR025857">
    <property type="entry name" value="MacB_PCD"/>
</dbReference>
<evidence type="ECO:0000256" key="1">
    <source>
        <dbReference type="ARBA" id="ARBA00004651"/>
    </source>
</evidence>
<feature type="transmembrane region" description="Helical" evidence="7">
    <location>
        <begin position="296"/>
        <end position="319"/>
    </location>
</feature>
<feature type="transmembrane region" description="Helical" evidence="7">
    <location>
        <begin position="473"/>
        <end position="497"/>
    </location>
</feature>
<keyword evidence="2" id="KW-1003">Cell membrane</keyword>
<keyword evidence="3 7" id="KW-0812">Transmembrane</keyword>
<dbReference type="PANTHER" id="PTHR30572:SF4">
    <property type="entry name" value="ABC TRANSPORTER PERMEASE YTRF"/>
    <property type="match status" value="1"/>
</dbReference>
<feature type="transmembrane region" description="Helical" evidence="7">
    <location>
        <begin position="782"/>
        <end position="806"/>
    </location>
</feature>
<reference evidence="11" key="1">
    <citation type="journal article" date="2019" name="Int. J. Syst. Evol. Microbiol.">
        <title>The Global Catalogue of Microorganisms (GCM) 10K type strain sequencing project: providing services to taxonomists for standard genome sequencing and annotation.</title>
        <authorList>
            <consortium name="The Broad Institute Genomics Platform"/>
            <consortium name="The Broad Institute Genome Sequencing Center for Infectious Disease"/>
            <person name="Wu L."/>
            <person name="Ma J."/>
        </authorList>
    </citation>
    <scope>NUCLEOTIDE SEQUENCE [LARGE SCALE GENOMIC DNA]</scope>
    <source>
        <strain evidence="11">JCM 14545</strain>
    </source>
</reference>